<dbReference type="EMBL" id="CP140154">
    <property type="protein sequence ID" value="WQG88248.1"/>
    <property type="molecule type" value="Genomic_DNA"/>
</dbReference>
<evidence type="ECO:0000313" key="2">
    <source>
        <dbReference type="EMBL" id="WQG88248.1"/>
    </source>
</evidence>
<dbReference type="OrthoDB" id="648469at2"/>
<dbReference type="STRING" id="1004.SAMN05661012_06634"/>
<reference evidence="2 4" key="2">
    <citation type="submission" date="2023-11" db="EMBL/GenBank/DDBJ databases">
        <title>MicrobeMod: A computational toolkit for identifying prokaryotic methylation and restriction-modification with nanopore sequencing.</title>
        <authorList>
            <person name="Crits-Christoph A."/>
            <person name="Kang S.C."/>
            <person name="Lee H."/>
            <person name="Ostrov N."/>
        </authorList>
    </citation>
    <scope>NUCLEOTIDE SEQUENCE [LARGE SCALE GENOMIC DNA]</scope>
    <source>
        <strain evidence="2 4">ATCC 23090</strain>
    </source>
</reference>
<dbReference type="Proteomes" id="UP000183788">
    <property type="component" value="Unassembled WGS sequence"/>
</dbReference>
<keyword evidence="4" id="KW-1185">Reference proteome</keyword>
<evidence type="ECO:0000313" key="3">
    <source>
        <dbReference type="Proteomes" id="UP000183788"/>
    </source>
</evidence>
<accession>A0A1K1T3B3</accession>
<name>A0A1K1T3B3_9BACT</name>
<dbReference type="EMBL" id="FPIZ01000050">
    <property type="protein sequence ID" value="SFW90557.1"/>
    <property type="molecule type" value="Genomic_DNA"/>
</dbReference>
<evidence type="ECO:0000313" key="4">
    <source>
        <dbReference type="Proteomes" id="UP001326715"/>
    </source>
</evidence>
<protein>
    <submittedName>
        <fullName evidence="1">Uncharacterized protein</fullName>
    </submittedName>
</protein>
<dbReference type="RefSeq" id="WP_143151005.1">
    <property type="nucleotide sequence ID" value="NZ_CP139972.1"/>
</dbReference>
<organism evidence="1 3">
    <name type="scientific">Chitinophaga sancti</name>
    <dbReference type="NCBI Taxonomy" id="1004"/>
    <lineage>
        <taxon>Bacteria</taxon>
        <taxon>Pseudomonadati</taxon>
        <taxon>Bacteroidota</taxon>
        <taxon>Chitinophagia</taxon>
        <taxon>Chitinophagales</taxon>
        <taxon>Chitinophagaceae</taxon>
        <taxon>Chitinophaga</taxon>
    </lineage>
</organism>
<dbReference type="Proteomes" id="UP001326715">
    <property type="component" value="Chromosome"/>
</dbReference>
<evidence type="ECO:0000313" key="1">
    <source>
        <dbReference type="EMBL" id="SFW90557.1"/>
    </source>
</evidence>
<gene>
    <name evidence="1" type="ORF">SAMN05661012_06634</name>
    <name evidence="2" type="ORF">SR876_25295</name>
</gene>
<sequence>MTTTFHPLMYLRISLLKYLDNPEEYSGELYNEAMAAILQMHDAMTNFMLSDKDNSILKRYMRTWQEQIRLLFDEIPYSWIENMDLNEQPNEADNVSDQKYNICFECFRLIKEMELAYPAFFDDSCIPPSLYLVLEKSRHHHNWALVSKWFNKRKEKYNTVWQLINSYLERIWDVNVRFSYKEIAYGFNFIDQLLHNIQKPGHTFNTKALYSFLIYLNFNDIGLLNNITNNIREDMEYTMTDVEKVAALEDLQQEFESALIRADCILDPGNPPITTMLSRWVKRELKALRS</sequence>
<dbReference type="AlphaFoldDB" id="A0A1K1T3B3"/>
<proteinExistence type="predicted"/>
<reference evidence="1 3" key="1">
    <citation type="submission" date="2016-11" db="EMBL/GenBank/DDBJ databases">
        <authorList>
            <person name="Jaros S."/>
            <person name="Januszkiewicz K."/>
            <person name="Wedrychowicz H."/>
        </authorList>
    </citation>
    <scope>NUCLEOTIDE SEQUENCE [LARGE SCALE GENOMIC DNA]</scope>
    <source>
        <strain evidence="1 3">DSM 784</strain>
    </source>
</reference>